<dbReference type="PANTHER" id="PTHR34512:SF30">
    <property type="entry name" value="OUTER MEMBRANE PROTEIN ASSEMBLY FACTOR BAMB"/>
    <property type="match status" value="1"/>
</dbReference>
<dbReference type="SUPFAM" id="SSF50998">
    <property type="entry name" value="Quinoprotein alcohol dehydrogenase-like"/>
    <property type="match status" value="1"/>
</dbReference>
<dbReference type="InterPro" id="IPR011047">
    <property type="entry name" value="Quinoprotein_ADH-like_sf"/>
</dbReference>
<evidence type="ECO:0000256" key="2">
    <source>
        <dbReference type="SAM" id="SignalP"/>
    </source>
</evidence>
<feature type="compositionally biased region" description="Acidic residues" evidence="1">
    <location>
        <begin position="211"/>
        <end position="222"/>
    </location>
</feature>
<evidence type="ECO:0000259" key="3">
    <source>
        <dbReference type="Pfam" id="PF13360"/>
    </source>
</evidence>
<dbReference type="PANTHER" id="PTHR34512">
    <property type="entry name" value="CELL SURFACE PROTEIN"/>
    <property type="match status" value="1"/>
</dbReference>
<gene>
    <name evidence="4" type="ORF">NG895_20870</name>
</gene>
<feature type="region of interest" description="Disordered" evidence="1">
    <location>
        <begin position="204"/>
        <end position="240"/>
    </location>
</feature>
<dbReference type="Gene3D" id="2.130.10.10">
    <property type="entry name" value="YVTN repeat-like/Quinoprotein amine dehydrogenase"/>
    <property type="match status" value="2"/>
</dbReference>
<feature type="domain" description="Pyrrolo-quinoline quinone repeat" evidence="3">
    <location>
        <begin position="86"/>
        <end position="375"/>
    </location>
</feature>
<evidence type="ECO:0000313" key="5">
    <source>
        <dbReference type="Proteomes" id="UP001155241"/>
    </source>
</evidence>
<dbReference type="InterPro" id="IPR015943">
    <property type="entry name" value="WD40/YVTN_repeat-like_dom_sf"/>
</dbReference>
<feature type="compositionally biased region" description="Basic residues" evidence="1">
    <location>
        <begin position="227"/>
        <end position="237"/>
    </location>
</feature>
<dbReference type="Pfam" id="PF13360">
    <property type="entry name" value="PQQ_2"/>
    <property type="match status" value="1"/>
</dbReference>
<feature type="chain" id="PRO_5040869994" evidence="2">
    <location>
        <begin position="25"/>
        <end position="454"/>
    </location>
</feature>
<evidence type="ECO:0000313" key="4">
    <source>
        <dbReference type="EMBL" id="MCO6046360.1"/>
    </source>
</evidence>
<name>A0A9X2JHT1_9BACT</name>
<organism evidence="4 5">
    <name type="scientific">Aeoliella straminimaris</name>
    <dbReference type="NCBI Taxonomy" id="2954799"/>
    <lineage>
        <taxon>Bacteria</taxon>
        <taxon>Pseudomonadati</taxon>
        <taxon>Planctomycetota</taxon>
        <taxon>Planctomycetia</taxon>
        <taxon>Pirellulales</taxon>
        <taxon>Lacipirellulaceae</taxon>
        <taxon>Aeoliella</taxon>
    </lineage>
</organism>
<dbReference type="InterPro" id="IPR002372">
    <property type="entry name" value="PQQ_rpt_dom"/>
</dbReference>
<keyword evidence="2" id="KW-0732">Signal</keyword>
<dbReference type="RefSeq" id="WP_252854472.1">
    <property type="nucleotide sequence ID" value="NZ_JAMXLR010000072.1"/>
</dbReference>
<sequence length="454" mass="49015">MKSEARWIVGVFALALATAGTTVAADWPQWQGPNRDGKSIEAGLLQQWPKDGPSLAWRVDDLGGGYSAPAIVDGRIYGMSSQGDDDVVWCRSEDDGKVIWTSRIGPASKGGMPQGSEGPGCTPTIDGDRLYVIGLGGELACLSLPDGKVLWHHHLVNDFGGIPPAWRYNESPLVDEAKVVCTPGGYEHTMVALDKMSGELMWKLSTPEPEPQPEPEASEEESEGRGRRSRGRGRFGRGPRSLAGYSSPIAIDFAGGKQYVQFLAKAVIGVDAETGDLLWEYKRPANNMGINCSTPLYKDGHVFAASAYGAGGGLVELNQAAGGEISTEEVYSTNKMQNHHGGMILVDGVLYGANGGNGGGFLRCLDFETGEDLWTVRDARKGALSFADGRLYLYTEDGEVILIEPNREEYVERGRFEQPDRSESPAWTHPVIANGRLYIRDQGLLLCYDINAGG</sequence>
<evidence type="ECO:0000256" key="1">
    <source>
        <dbReference type="SAM" id="MobiDB-lite"/>
    </source>
</evidence>
<protein>
    <submittedName>
        <fullName evidence="4">PQQ-like beta-propeller repeat protein</fullName>
    </submittedName>
</protein>
<proteinExistence type="predicted"/>
<reference evidence="4" key="1">
    <citation type="submission" date="2022-06" db="EMBL/GenBank/DDBJ databases">
        <title>Aeoliella straminimaris, a novel planctomycete from sediments.</title>
        <authorList>
            <person name="Vitorino I.R."/>
            <person name="Lage O.M."/>
        </authorList>
    </citation>
    <scope>NUCLEOTIDE SEQUENCE</scope>
    <source>
        <strain evidence="4">ICT_H6.2</strain>
    </source>
</reference>
<dbReference type="Proteomes" id="UP001155241">
    <property type="component" value="Unassembled WGS sequence"/>
</dbReference>
<feature type="signal peptide" evidence="2">
    <location>
        <begin position="1"/>
        <end position="24"/>
    </location>
</feature>
<dbReference type="EMBL" id="JAMXLR010000072">
    <property type="protein sequence ID" value="MCO6046360.1"/>
    <property type="molecule type" value="Genomic_DNA"/>
</dbReference>
<dbReference type="AlphaFoldDB" id="A0A9X2JHT1"/>
<accession>A0A9X2JHT1</accession>
<keyword evidence="5" id="KW-1185">Reference proteome</keyword>
<comment type="caution">
    <text evidence="4">The sequence shown here is derived from an EMBL/GenBank/DDBJ whole genome shotgun (WGS) entry which is preliminary data.</text>
</comment>